<dbReference type="OrthoDB" id="6745818at2759"/>
<dbReference type="GeneID" id="20318627"/>
<protein>
    <submittedName>
        <fullName evidence="1">Uncharacterized protein</fullName>
    </submittedName>
</protein>
<name>A0A074ZNS4_OPIVI</name>
<sequence>MLPRMYPSTCDNLWPEYSRSMSARRGLWPQMIQPDSVEETNHKVAEISSTAHDQFCPSLSSSGRRNPRVSLNPRLTFANHIHLHIKMSSAEFIWASRENQIPVQMRVLTSCLYYVAYSSYAESWLGRTPFRCQTATQPERNTRAGILPEEVERQRSGSNHGRTGPWFEPDLCLLTSLSRLEQTGSIPALVPTVSGVAAKHRTGVTDERGLLHESARIRKTRAAFINLRHLWRQIRVVLLYGCETWPIRALSLRLLQVFDNRCLRTIARVGWCRRIRNEAVRERVSGWGPRDPHCAWLKTL</sequence>
<dbReference type="AlphaFoldDB" id="A0A074ZNS4"/>
<dbReference type="Proteomes" id="UP000054324">
    <property type="component" value="Unassembled WGS sequence"/>
</dbReference>
<organism evidence="1 2">
    <name type="scientific">Opisthorchis viverrini</name>
    <name type="common">Southeast Asian liver fluke</name>
    <dbReference type="NCBI Taxonomy" id="6198"/>
    <lineage>
        <taxon>Eukaryota</taxon>
        <taxon>Metazoa</taxon>
        <taxon>Spiralia</taxon>
        <taxon>Lophotrochozoa</taxon>
        <taxon>Platyhelminthes</taxon>
        <taxon>Trematoda</taxon>
        <taxon>Digenea</taxon>
        <taxon>Opisthorchiida</taxon>
        <taxon>Opisthorchiata</taxon>
        <taxon>Opisthorchiidae</taxon>
        <taxon>Opisthorchis</taxon>
    </lineage>
</organism>
<evidence type="ECO:0000313" key="1">
    <source>
        <dbReference type="EMBL" id="KER28751.1"/>
    </source>
</evidence>
<dbReference type="EMBL" id="KL596692">
    <property type="protein sequence ID" value="KER28751.1"/>
    <property type="molecule type" value="Genomic_DNA"/>
</dbReference>
<gene>
    <name evidence="1" type="ORF">T265_04445</name>
</gene>
<accession>A0A074ZNS4</accession>
<keyword evidence="2" id="KW-1185">Reference proteome</keyword>
<proteinExistence type="predicted"/>
<dbReference type="RefSeq" id="XP_009167458.1">
    <property type="nucleotide sequence ID" value="XM_009169194.1"/>
</dbReference>
<reference evidence="1 2" key="1">
    <citation type="submission" date="2013-11" db="EMBL/GenBank/DDBJ databases">
        <title>Opisthorchis viverrini - life in the bile duct.</title>
        <authorList>
            <person name="Young N.D."/>
            <person name="Nagarajan N."/>
            <person name="Lin S.J."/>
            <person name="Korhonen P.K."/>
            <person name="Jex A.R."/>
            <person name="Hall R.S."/>
            <person name="Safavi-Hemami H."/>
            <person name="Kaewkong W."/>
            <person name="Bertrand D."/>
            <person name="Gao S."/>
            <person name="Seet Q."/>
            <person name="Wongkham S."/>
            <person name="Teh B.T."/>
            <person name="Wongkham C."/>
            <person name="Intapan P.M."/>
            <person name="Maleewong W."/>
            <person name="Yang X."/>
            <person name="Hu M."/>
            <person name="Wang Z."/>
            <person name="Hofmann A."/>
            <person name="Sternberg P.W."/>
            <person name="Tan P."/>
            <person name="Wang J."/>
            <person name="Gasser R.B."/>
        </authorList>
    </citation>
    <scope>NUCLEOTIDE SEQUENCE [LARGE SCALE GENOMIC DNA]</scope>
</reference>
<evidence type="ECO:0000313" key="2">
    <source>
        <dbReference type="Proteomes" id="UP000054324"/>
    </source>
</evidence>
<dbReference type="CTD" id="20318627"/>
<dbReference type="KEGG" id="ovi:T265_04445"/>